<evidence type="ECO:0000256" key="6">
    <source>
        <dbReference type="ARBA" id="ARBA00022833"/>
    </source>
</evidence>
<dbReference type="VEuPathDB" id="AmoebaDB:NAEGRDRAFT_75682"/>
<evidence type="ECO:0000259" key="11">
    <source>
        <dbReference type="PROSITE" id="PS51198"/>
    </source>
</evidence>
<evidence type="ECO:0000256" key="10">
    <source>
        <dbReference type="SAM" id="MobiDB-lite"/>
    </source>
</evidence>
<dbReference type="RefSeq" id="XP_002669408.1">
    <property type="nucleotide sequence ID" value="XM_002669362.1"/>
</dbReference>
<dbReference type="PANTHER" id="PTHR11070:SF2">
    <property type="entry name" value="ATP-DEPENDENT DNA HELICASE SRS2"/>
    <property type="match status" value="1"/>
</dbReference>
<dbReference type="GO" id="GO:0043138">
    <property type="term" value="F:3'-5' DNA helicase activity"/>
    <property type="evidence" value="ECO:0007669"/>
    <property type="project" value="TreeGrafter"/>
</dbReference>
<sequence>MYSNNNKCHCGLIAKQGTTSKGENQGRKYTSCSKSMTDKSRCKFFKWLDSSEQTATTNISSSSSSFKSNSKLQHSEQAFDDTLNKTIQLMNRVLPSSLLSSTSGSSSSSSNNKSPSNNTNSQCSSLTLSQLCSSMEDLNIDKDLSKPSSSQAIDRDFILNDSLFPSSSSEASKNSLPLIGNNQHKGGTSSSSLPNSLLEECMQKELNSKQLEAVCASEHDCVCVYSGPGSGKTKTITNRIAYLCIVKGIEPRNVFAMTFTNKAAQEMKTRLVHLVKLYDFQKRINAKDFSHIGTFHAVCANILRNEMHHLTRIVGLDQKFMIFDSEEQLS</sequence>
<dbReference type="PROSITE" id="PS51999">
    <property type="entry name" value="ZF_GRF"/>
    <property type="match status" value="1"/>
</dbReference>
<dbReference type="GO" id="GO:0000725">
    <property type="term" value="P:recombinational repair"/>
    <property type="evidence" value="ECO:0007669"/>
    <property type="project" value="TreeGrafter"/>
</dbReference>
<dbReference type="GO" id="GO:0008270">
    <property type="term" value="F:zinc ion binding"/>
    <property type="evidence" value="ECO:0007669"/>
    <property type="project" value="UniProtKB-KW"/>
</dbReference>
<dbReference type="Pfam" id="PF00580">
    <property type="entry name" value="UvrD-helicase"/>
    <property type="match status" value="1"/>
</dbReference>
<evidence type="ECO:0000256" key="9">
    <source>
        <dbReference type="PROSITE-ProRule" id="PRU01343"/>
    </source>
</evidence>
<keyword evidence="3 9" id="KW-0863">Zinc-finger</keyword>
<evidence type="ECO:0000256" key="2">
    <source>
        <dbReference type="ARBA" id="ARBA00022741"/>
    </source>
</evidence>
<dbReference type="AlphaFoldDB" id="D2W2R5"/>
<keyword evidence="4 8" id="KW-0378">Hydrolase</keyword>
<dbReference type="GO" id="GO:0005524">
    <property type="term" value="F:ATP binding"/>
    <property type="evidence" value="ECO:0007669"/>
    <property type="project" value="UniProtKB-UniRule"/>
</dbReference>
<keyword evidence="6" id="KW-0862">Zinc</keyword>
<evidence type="ECO:0000313" key="14">
    <source>
        <dbReference type="Proteomes" id="UP000006671"/>
    </source>
</evidence>
<evidence type="ECO:0000256" key="1">
    <source>
        <dbReference type="ARBA" id="ARBA00022723"/>
    </source>
</evidence>
<reference evidence="13 14" key="1">
    <citation type="journal article" date="2010" name="Cell">
        <title>The genome of Naegleria gruberi illuminates early eukaryotic versatility.</title>
        <authorList>
            <person name="Fritz-Laylin L.K."/>
            <person name="Prochnik S.E."/>
            <person name="Ginger M.L."/>
            <person name="Dacks J.B."/>
            <person name="Carpenter M.L."/>
            <person name="Field M.C."/>
            <person name="Kuo A."/>
            <person name="Paredez A."/>
            <person name="Chapman J."/>
            <person name="Pham J."/>
            <person name="Shu S."/>
            <person name="Neupane R."/>
            <person name="Cipriano M."/>
            <person name="Mancuso J."/>
            <person name="Tu H."/>
            <person name="Salamov A."/>
            <person name="Lindquist E."/>
            <person name="Shapiro H."/>
            <person name="Lucas S."/>
            <person name="Grigoriev I.V."/>
            <person name="Cande W.Z."/>
            <person name="Fulton C."/>
            <person name="Rokhsar D.S."/>
            <person name="Dawson S.C."/>
        </authorList>
    </citation>
    <scope>NUCLEOTIDE SEQUENCE [LARGE SCALE GENOMIC DNA]</scope>
    <source>
        <strain evidence="13 14">NEG-M</strain>
    </source>
</reference>
<dbReference type="SUPFAM" id="SSF52540">
    <property type="entry name" value="P-loop containing nucleoside triphosphate hydrolases"/>
    <property type="match status" value="1"/>
</dbReference>
<feature type="binding site" evidence="8">
    <location>
        <begin position="226"/>
        <end position="233"/>
    </location>
    <ligand>
        <name>ATP</name>
        <dbReference type="ChEBI" id="CHEBI:30616"/>
    </ligand>
</feature>
<dbReference type="InterPro" id="IPR027417">
    <property type="entry name" value="P-loop_NTPase"/>
</dbReference>
<dbReference type="Gene3D" id="3.40.50.300">
    <property type="entry name" value="P-loop containing nucleotide triphosphate hydrolases"/>
    <property type="match status" value="1"/>
</dbReference>
<evidence type="ECO:0000256" key="5">
    <source>
        <dbReference type="ARBA" id="ARBA00022806"/>
    </source>
</evidence>
<evidence type="ECO:0000313" key="13">
    <source>
        <dbReference type="EMBL" id="EFC36664.1"/>
    </source>
</evidence>
<evidence type="ECO:0000259" key="12">
    <source>
        <dbReference type="PROSITE" id="PS51999"/>
    </source>
</evidence>
<protein>
    <submittedName>
        <fullName evidence="13">Predicted protein</fullName>
    </submittedName>
</protein>
<dbReference type="STRING" id="5762.D2W2R5"/>
<dbReference type="InterPro" id="IPR000212">
    <property type="entry name" value="DNA_helicase_UvrD/REP"/>
</dbReference>
<evidence type="ECO:0000256" key="3">
    <source>
        <dbReference type="ARBA" id="ARBA00022771"/>
    </source>
</evidence>
<dbReference type="Proteomes" id="UP000006671">
    <property type="component" value="Unassembled WGS sequence"/>
</dbReference>
<feature type="region of interest" description="Disordered" evidence="10">
    <location>
        <begin position="171"/>
        <end position="192"/>
    </location>
</feature>
<accession>D2W2R5</accession>
<proteinExistence type="predicted"/>
<name>D2W2R5_NAEGR</name>
<organism evidence="14">
    <name type="scientific">Naegleria gruberi</name>
    <name type="common">Amoeba</name>
    <dbReference type="NCBI Taxonomy" id="5762"/>
    <lineage>
        <taxon>Eukaryota</taxon>
        <taxon>Discoba</taxon>
        <taxon>Heterolobosea</taxon>
        <taxon>Tetramitia</taxon>
        <taxon>Eutetramitia</taxon>
        <taxon>Vahlkampfiidae</taxon>
        <taxon>Naegleria</taxon>
    </lineage>
</organism>
<feature type="domain" description="UvrD-like helicase ATP-binding" evidence="11">
    <location>
        <begin position="205"/>
        <end position="330"/>
    </location>
</feature>
<dbReference type="InParanoid" id="D2W2R5"/>
<keyword evidence="14" id="KW-1185">Reference proteome</keyword>
<dbReference type="KEGG" id="ngr:NAEGRDRAFT_75682"/>
<dbReference type="OrthoDB" id="10062015at2759"/>
<feature type="compositionally biased region" description="Polar residues" evidence="10">
    <location>
        <begin position="171"/>
        <end position="188"/>
    </location>
</feature>
<keyword evidence="2 8" id="KW-0547">Nucleotide-binding</keyword>
<feature type="domain" description="GRF-type" evidence="12">
    <location>
        <begin position="8"/>
        <end position="51"/>
    </location>
</feature>
<dbReference type="GO" id="GO:0016787">
    <property type="term" value="F:hydrolase activity"/>
    <property type="evidence" value="ECO:0007669"/>
    <property type="project" value="UniProtKB-UniRule"/>
</dbReference>
<dbReference type="PANTHER" id="PTHR11070">
    <property type="entry name" value="UVRD / RECB / PCRA DNA HELICASE FAMILY MEMBER"/>
    <property type="match status" value="1"/>
</dbReference>
<evidence type="ECO:0000256" key="4">
    <source>
        <dbReference type="ARBA" id="ARBA00022801"/>
    </source>
</evidence>
<dbReference type="GO" id="GO:0003677">
    <property type="term" value="F:DNA binding"/>
    <property type="evidence" value="ECO:0007669"/>
    <property type="project" value="InterPro"/>
</dbReference>
<dbReference type="InterPro" id="IPR010666">
    <property type="entry name" value="Znf_GRF"/>
</dbReference>
<keyword evidence="1" id="KW-0479">Metal-binding</keyword>
<evidence type="ECO:0000256" key="8">
    <source>
        <dbReference type="PROSITE-ProRule" id="PRU00560"/>
    </source>
</evidence>
<dbReference type="Pfam" id="PF06839">
    <property type="entry name" value="Zn_ribbon_GRF"/>
    <property type="match status" value="1"/>
</dbReference>
<dbReference type="eggNOG" id="KOG2108">
    <property type="taxonomic scope" value="Eukaryota"/>
</dbReference>
<keyword evidence="5 8" id="KW-0347">Helicase</keyword>
<dbReference type="InterPro" id="IPR014016">
    <property type="entry name" value="UvrD-like_ATP-bd"/>
</dbReference>
<evidence type="ECO:0000256" key="7">
    <source>
        <dbReference type="ARBA" id="ARBA00022840"/>
    </source>
</evidence>
<feature type="region of interest" description="Disordered" evidence="10">
    <location>
        <begin position="98"/>
        <end position="122"/>
    </location>
</feature>
<dbReference type="EMBL" id="GG738927">
    <property type="protein sequence ID" value="EFC36664.1"/>
    <property type="molecule type" value="Genomic_DNA"/>
</dbReference>
<gene>
    <name evidence="13" type="ORF">NAEGRDRAFT_75682</name>
</gene>
<dbReference type="PROSITE" id="PS51198">
    <property type="entry name" value="UVRD_HELICASE_ATP_BIND"/>
    <property type="match status" value="1"/>
</dbReference>
<dbReference type="GeneID" id="8860751"/>
<keyword evidence="7 8" id="KW-0067">ATP-binding</keyword>